<dbReference type="RefSeq" id="WP_188673826.1">
    <property type="nucleotide sequence ID" value="NZ_BMGP01000001.1"/>
</dbReference>
<dbReference type="PANTHER" id="PTHR43537:SF20">
    <property type="entry name" value="HTH-TYPE TRANSCRIPTIONAL REPRESSOR GLAR"/>
    <property type="match status" value="1"/>
</dbReference>
<keyword evidence="6" id="KW-1185">Reference proteome</keyword>
<evidence type="ECO:0000256" key="3">
    <source>
        <dbReference type="ARBA" id="ARBA00023163"/>
    </source>
</evidence>
<evidence type="ECO:0000313" key="6">
    <source>
        <dbReference type="Proteomes" id="UP000598775"/>
    </source>
</evidence>
<dbReference type="Gene3D" id="1.10.10.10">
    <property type="entry name" value="Winged helix-like DNA-binding domain superfamily/Winged helix DNA-binding domain"/>
    <property type="match status" value="1"/>
</dbReference>
<dbReference type="SUPFAM" id="SSF48008">
    <property type="entry name" value="GntR ligand-binding domain-like"/>
    <property type="match status" value="1"/>
</dbReference>
<evidence type="ECO:0000256" key="1">
    <source>
        <dbReference type="ARBA" id="ARBA00023015"/>
    </source>
</evidence>
<protein>
    <submittedName>
        <fullName evidence="5">GntR family transcriptional regulator</fullName>
    </submittedName>
</protein>
<keyword evidence="2" id="KW-0238">DNA-binding</keyword>
<evidence type="ECO:0000259" key="4">
    <source>
        <dbReference type="PROSITE" id="PS50949"/>
    </source>
</evidence>
<organism evidence="5 6">
    <name type="scientific">Subtercola lobariae</name>
    <dbReference type="NCBI Taxonomy" id="1588641"/>
    <lineage>
        <taxon>Bacteria</taxon>
        <taxon>Bacillati</taxon>
        <taxon>Actinomycetota</taxon>
        <taxon>Actinomycetes</taxon>
        <taxon>Micrococcales</taxon>
        <taxon>Microbacteriaceae</taxon>
        <taxon>Subtercola</taxon>
    </lineage>
</organism>
<accession>A0A917B231</accession>
<dbReference type="PROSITE" id="PS50949">
    <property type="entry name" value="HTH_GNTR"/>
    <property type="match status" value="1"/>
</dbReference>
<dbReference type="AlphaFoldDB" id="A0A917B231"/>
<dbReference type="SMART" id="SM00895">
    <property type="entry name" value="FCD"/>
    <property type="match status" value="1"/>
</dbReference>
<dbReference type="InterPro" id="IPR036390">
    <property type="entry name" value="WH_DNA-bd_sf"/>
</dbReference>
<feature type="domain" description="HTH gntR-type" evidence="4">
    <location>
        <begin position="8"/>
        <end position="75"/>
    </location>
</feature>
<dbReference type="GO" id="GO:0003700">
    <property type="term" value="F:DNA-binding transcription factor activity"/>
    <property type="evidence" value="ECO:0007669"/>
    <property type="project" value="InterPro"/>
</dbReference>
<sequence>MPSPTAPSTRAAVVHDSIRADIISGALEPGTPLRLAALAASYDVSMSVVREALTRLAEHNLTVLAPNQGFRVMSISRADLVELTMLRTMLETKALALSIELGDVPWEAQVVSAHHVLERAAYQRENEPGSTEQWTEAHAAFHDALVGACDSPRLMTMTRSLRDSSELYRQRSGFAEASVGRDVAGEHRELMALTLAGKSAEAQAALVRHIERTTELVLSTPFADGGLEG</sequence>
<dbReference type="Pfam" id="PF00392">
    <property type="entry name" value="GntR"/>
    <property type="match status" value="1"/>
</dbReference>
<dbReference type="PANTHER" id="PTHR43537">
    <property type="entry name" value="TRANSCRIPTIONAL REGULATOR, GNTR FAMILY"/>
    <property type="match status" value="1"/>
</dbReference>
<evidence type="ECO:0000313" key="5">
    <source>
        <dbReference type="EMBL" id="GGF16205.1"/>
    </source>
</evidence>
<dbReference type="SUPFAM" id="SSF46785">
    <property type="entry name" value="Winged helix' DNA-binding domain"/>
    <property type="match status" value="1"/>
</dbReference>
<keyword evidence="3" id="KW-0804">Transcription</keyword>
<dbReference type="InterPro" id="IPR008920">
    <property type="entry name" value="TF_FadR/GntR_C"/>
</dbReference>
<name>A0A917B231_9MICO</name>
<reference evidence="5 6" key="1">
    <citation type="journal article" date="2014" name="Int. J. Syst. Evol. Microbiol.">
        <title>Complete genome sequence of Corynebacterium casei LMG S-19264T (=DSM 44701T), isolated from a smear-ripened cheese.</title>
        <authorList>
            <consortium name="US DOE Joint Genome Institute (JGI-PGF)"/>
            <person name="Walter F."/>
            <person name="Albersmeier A."/>
            <person name="Kalinowski J."/>
            <person name="Ruckert C."/>
        </authorList>
    </citation>
    <scope>NUCLEOTIDE SEQUENCE [LARGE SCALE GENOMIC DNA]</scope>
    <source>
        <strain evidence="5 6">CGMCC 1.12976</strain>
    </source>
</reference>
<proteinExistence type="predicted"/>
<dbReference type="Gene3D" id="1.20.120.530">
    <property type="entry name" value="GntR ligand-binding domain-like"/>
    <property type="match status" value="1"/>
</dbReference>
<dbReference type="Pfam" id="PF07729">
    <property type="entry name" value="FCD"/>
    <property type="match status" value="1"/>
</dbReference>
<comment type="caution">
    <text evidence="5">The sequence shown here is derived from an EMBL/GenBank/DDBJ whole genome shotgun (WGS) entry which is preliminary data.</text>
</comment>
<gene>
    <name evidence="5" type="ORF">GCM10011399_07530</name>
</gene>
<dbReference type="SMART" id="SM00345">
    <property type="entry name" value="HTH_GNTR"/>
    <property type="match status" value="1"/>
</dbReference>
<keyword evidence="1" id="KW-0805">Transcription regulation</keyword>
<dbReference type="Proteomes" id="UP000598775">
    <property type="component" value="Unassembled WGS sequence"/>
</dbReference>
<dbReference type="InterPro" id="IPR011711">
    <property type="entry name" value="GntR_C"/>
</dbReference>
<evidence type="ECO:0000256" key="2">
    <source>
        <dbReference type="ARBA" id="ARBA00023125"/>
    </source>
</evidence>
<dbReference type="InterPro" id="IPR000524">
    <property type="entry name" value="Tscrpt_reg_HTH_GntR"/>
</dbReference>
<dbReference type="GO" id="GO:0003677">
    <property type="term" value="F:DNA binding"/>
    <property type="evidence" value="ECO:0007669"/>
    <property type="project" value="UniProtKB-KW"/>
</dbReference>
<dbReference type="EMBL" id="BMGP01000001">
    <property type="protein sequence ID" value="GGF16205.1"/>
    <property type="molecule type" value="Genomic_DNA"/>
</dbReference>
<dbReference type="InterPro" id="IPR036388">
    <property type="entry name" value="WH-like_DNA-bd_sf"/>
</dbReference>